<organism evidence="13 14">
    <name type="scientific">Actinobacillus porcitonsillarum</name>
    <dbReference type="NCBI Taxonomy" id="189834"/>
    <lineage>
        <taxon>Bacteria</taxon>
        <taxon>Pseudomonadati</taxon>
        <taxon>Pseudomonadota</taxon>
        <taxon>Gammaproteobacteria</taxon>
        <taxon>Pasteurellales</taxon>
        <taxon>Pasteurellaceae</taxon>
        <taxon>Actinobacillus</taxon>
    </lineage>
</organism>
<evidence type="ECO:0000256" key="7">
    <source>
        <dbReference type="ARBA" id="ARBA00022927"/>
    </source>
</evidence>
<dbReference type="Proteomes" id="UP000244920">
    <property type="component" value="Chromosome"/>
</dbReference>
<comment type="subcellular location">
    <subcellularLocation>
        <location evidence="1 10">Cell inner membrane</location>
        <topology evidence="1 10">Single-pass membrane protein</topology>
        <orientation evidence="1 10">Periplasmic side</orientation>
    </subcellularLocation>
</comment>
<name>A0A2U8FGC1_9PAST</name>
<dbReference type="InterPro" id="IPR051045">
    <property type="entry name" value="TonB-dependent_transducer"/>
</dbReference>
<dbReference type="SUPFAM" id="SSF74653">
    <property type="entry name" value="TolA/TonB C-terminal domain"/>
    <property type="match status" value="1"/>
</dbReference>
<evidence type="ECO:0000256" key="8">
    <source>
        <dbReference type="ARBA" id="ARBA00022989"/>
    </source>
</evidence>
<dbReference type="Pfam" id="PF03544">
    <property type="entry name" value="TonB_C"/>
    <property type="match status" value="1"/>
</dbReference>
<evidence type="ECO:0000256" key="5">
    <source>
        <dbReference type="ARBA" id="ARBA00022519"/>
    </source>
</evidence>
<dbReference type="PRINTS" id="PR01374">
    <property type="entry name" value="TONBPROTEIN"/>
</dbReference>
<keyword evidence="14" id="KW-1185">Reference proteome</keyword>
<feature type="domain" description="TonB C-terminal" evidence="12">
    <location>
        <begin position="222"/>
        <end position="309"/>
    </location>
</feature>
<dbReference type="KEGG" id="apor:DDU33_00095"/>
<dbReference type="GO" id="GO:0055085">
    <property type="term" value="P:transmembrane transport"/>
    <property type="evidence" value="ECO:0007669"/>
    <property type="project" value="InterPro"/>
</dbReference>
<gene>
    <name evidence="13" type="ORF">DDU33_00095</name>
</gene>
<dbReference type="GO" id="GO:0015031">
    <property type="term" value="P:protein transport"/>
    <property type="evidence" value="ECO:0007669"/>
    <property type="project" value="UniProtKB-UniRule"/>
</dbReference>
<feature type="compositionally biased region" description="Polar residues" evidence="11">
    <location>
        <begin position="197"/>
        <end position="217"/>
    </location>
</feature>
<dbReference type="PROSITE" id="PS52015">
    <property type="entry name" value="TONB_CTD"/>
    <property type="match status" value="1"/>
</dbReference>
<evidence type="ECO:0000256" key="2">
    <source>
        <dbReference type="ARBA" id="ARBA00006555"/>
    </source>
</evidence>
<keyword evidence="5 10" id="KW-0997">Cell inner membrane</keyword>
<evidence type="ECO:0000313" key="14">
    <source>
        <dbReference type="Proteomes" id="UP000244920"/>
    </source>
</evidence>
<keyword evidence="3 10" id="KW-0813">Transport</keyword>
<sequence>MNKRNSRIGLVGSIAIHGAIVGSVWAAMTQLPQEPIIEQEVTSISMEMLAGVEQQAQVAVAPEDTPVQPEVEEKETPTPVEELKEEPKVEPQKPLKVEPIAEKPKEKKEKPKEKKPEPPKEKPKKIEKNIEKPKVEKPKPIEKPKPVLEKPAKPIKALEKGIEAKEGIVAKAAPNLPQAIKAQPGIAQGSPAGKGNIGSSAGSDNGNAPKSTASGNEINAYKVTLQRALQRRANNTYPAREKMMRKTGTVTLSFSVSPSGQVTNVQVINSSGNSNLDAAAVKAAQGTKTEAPPAGFPSNVTVPVRFAIE</sequence>
<dbReference type="Gene3D" id="3.30.1150.10">
    <property type="match status" value="1"/>
</dbReference>
<evidence type="ECO:0000259" key="12">
    <source>
        <dbReference type="PROSITE" id="PS52015"/>
    </source>
</evidence>
<evidence type="ECO:0000256" key="9">
    <source>
        <dbReference type="ARBA" id="ARBA00023136"/>
    </source>
</evidence>
<evidence type="ECO:0000256" key="10">
    <source>
        <dbReference type="RuleBase" id="RU362123"/>
    </source>
</evidence>
<dbReference type="RefSeq" id="WP_108922332.1">
    <property type="nucleotide sequence ID" value="NZ_CP029206.1"/>
</dbReference>
<dbReference type="PANTHER" id="PTHR33446">
    <property type="entry name" value="PROTEIN TONB-RELATED"/>
    <property type="match status" value="1"/>
</dbReference>
<feature type="compositionally biased region" description="Basic and acidic residues" evidence="11">
    <location>
        <begin position="81"/>
        <end position="148"/>
    </location>
</feature>
<dbReference type="AlphaFoldDB" id="A0A2U8FGC1"/>
<dbReference type="InterPro" id="IPR003538">
    <property type="entry name" value="TonB"/>
</dbReference>
<dbReference type="NCBIfam" id="TIGR01352">
    <property type="entry name" value="tonB_Cterm"/>
    <property type="match status" value="1"/>
</dbReference>
<dbReference type="PANTHER" id="PTHR33446:SF2">
    <property type="entry name" value="PROTEIN TONB"/>
    <property type="match status" value="1"/>
</dbReference>
<protein>
    <recommendedName>
        <fullName evidence="10">Protein TonB</fullName>
    </recommendedName>
</protein>
<feature type="compositionally biased region" description="Low complexity" evidence="11">
    <location>
        <begin position="55"/>
        <end position="69"/>
    </location>
</feature>
<evidence type="ECO:0000256" key="11">
    <source>
        <dbReference type="SAM" id="MobiDB-lite"/>
    </source>
</evidence>
<evidence type="ECO:0000256" key="6">
    <source>
        <dbReference type="ARBA" id="ARBA00022692"/>
    </source>
</evidence>
<keyword evidence="4 10" id="KW-1003">Cell membrane</keyword>
<keyword evidence="9" id="KW-0472">Membrane</keyword>
<feature type="region of interest" description="Disordered" evidence="11">
    <location>
        <begin position="55"/>
        <end position="148"/>
    </location>
</feature>
<evidence type="ECO:0000256" key="3">
    <source>
        <dbReference type="ARBA" id="ARBA00022448"/>
    </source>
</evidence>
<reference evidence="14" key="1">
    <citation type="submission" date="2018-05" db="EMBL/GenBank/DDBJ databases">
        <title>Complete genome sequence of Actinobacillus porcitonsillarum reference strain 9953L55 (CCUG 46996).</title>
        <authorList>
            <person name="Dona V."/>
            <person name="Perreten V."/>
        </authorList>
    </citation>
    <scope>NUCLEOTIDE SEQUENCE [LARGE SCALE GENOMIC DNA]</scope>
    <source>
        <strain evidence="14">9953L55</strain>
    </source>
</reference>
<dbReference type="InterPro" id="IPR006260">
    <property type="entry name" value="TonB/TolA_C"/>
</dbReference>
<dbReference type="EMBL" id="CP029206">
    <property type="protein sequence ID" value="AWI49995.1"/>
    <property type="molecule type" value="Genomic_DNA"/>
</dbReference>
<evidence type="ECO:0000256" key="1">
    <source>
        <dbReference type="ARBA" id="ARBA00004383"/>
    </source>
</evidence>
<accession>A0A2U8FGC1</accession>
<keyword evidence="10" id="KW-0735">Signal-anchor</keyword>
<keyword evidence="6" id="KW-0812">Transmembrane</keyword>
<feature type="region of interest" description="Disordered" evidence="11">
    <location>
        <begin position="185"/>
        <end position="219"/>
    </location>
</feature>
<dbReference type="GO" id="GO:0031992">
    <property type="term" value="F:energy transducer activity"/>
    <property type="evidence" value="ECO:0007669"/>
    <property type="project" value="InterPro"/>
</dbReference>
<comment type="function">
    <text evidence="10">Interacts with outer membrane receptor proteins that carry out high-affinity binding and energy dependent uptake into the periplasmic space of specific substrates. It could act to transduce energy from the cytoplasmic membrane to specific energy-requiring processes in the outer membrane, resulting in the release into the periplasm of ligands bound by these outer membrane proteins.</text>
</comment>
<dbReference type="GO" id="GO:0030288">
    <property type="term" value="C:outer membrane-bounded periplasmic space"/>
    <property type="evidence" value="ECO:0007669"/>
    <property type="project" value="InterPro"/>
</dbReference>
<dbReference type="GO" id="GO:0015891">
    <property type="term" value="P:siderophore transport"/>
    <property type="evidence" value="ECO:0007669"/>
    <property type="project" value="InterPro"/>
</dbReference>
<proteinExistence type="inferred from homology"/>
<evidence type="ECO:0000256" key="4">
    <source>
        <dbReference type="ARBA" id="ARBA00022475"/>
    </source>
</evidence>
<keyword evidence="8" id="KW-1133">Transmembrane helix</keyword>
<dbReference type="InterPro" id="IPR037682">
    <property type="entry name" value="TonB_C"/>
</dbReference>
<keyword evidence="7 10" id="KW-0653">Protein transport</keyword>
<evidence type="ECO:0000313" key="13">
    <source>
        <dbReference type="EMBL" id="AWI49995.1"/>
    </source>
</evidence>
<dbReference type="GO" id="GO:0098797">
    <property type="term" value="C:plasma membrane protein complex"/>
    <property type="evidence" value="ECO:0007669"/>
    <property type="project" value="TreeGrafter"/>
</dbReference>
<comment type="similarity">
    <text evidence="2 10">Belongs to the TonB family.</text>
</comment>